<keyword evidence="2" id="KW-1185">Reference proteome</keyword>
<comment type="caution">
    <text evidence="1">The sequence shown here is derived from an EMBL/GenBank/DDBJ whole genome shotgun (WGS) entry which is preliminary data.</text>
</comment>
<dbReference type="EMBL" id="SRLO01001570">
    <property type="protein sequence ID" value="TNN36802.1"/>
    <property type="molecule type" value="Genomic_DNA"/>
</dbReference>
<evidence type="ECO:0000313" key="2">
    <source>
        <dbReference type="Proteomes" id="UP000314294"/>
    </source>
</evidence>
<reference evidence="1 2" key="1">
    <citation type="submission" date="2019-03" db="EMBL/GenBank/DDBJ databases">
        <title>First draft genome of Liparis tanakae, snailfish: a comprehensive survey of snailfish specific genes.</title>
        <authorList>
            <person name="Kim W."/>
            <person name="Song I."/>
            <person name="Jeong J.-H."/>
            <person name="Kim D."/>
            <person name="Kim S."/>
            <person name="Ryu S."/>
            <person name="Song J.Y."/>
            <person name="Lee S.K."/>
        </authorList>
    </citation>
    <scope>NUCLEOTIDE SEQUENCE [LARGE SCALE GENOMIC DNA]</scope>
    <source>
        <tissue evidence="1">Muscle</tissue>
    </source>
</reference>
<gene>
    <name evidence="1" type="ORF">EYF80_053035</name>
</gene>
<proteinExistence type="predicted"/>
<name>A0A4Z2F908_9TELE</name>
<organism evidence="1 2">
    <name type="scientific">Liparis tanakae</name>
    <name type="common">Tanaka's snailfish</name>
    <dbReference type="NCBI Taxonomy" id="230148"/>
    <lineage>
        <taxon>Eukaryota</taxon>
        <taxon>Metazoa</taxon>
        <taxon>Chordata</taxon>
        <taxon>Craniata</taxon>
        <taxon>Vertebrata</taxon>
        <taxon>Euteleostomi</taxon>
        <taxon>Actinopterygii</taxon>
        <taxon>Neopterygii</taxon>
        <taxon>Teleostei</taxon>
        <taxon>Neoteleostei</taxon>
        <taxon>Acanthomorphata</taxon>
        <taxon>Eupercaria</taxon>
        <taxon>Perciformes</taxon>
        <taxon>Cottioidei</taxon>
        <taxon>Cottales</taxon>
        <taxon>Liparidae</taxon>
        <taxon>Liparis</taxon>
    </lineage>
</organism>
<evidence type="ECO:0000313" key="1">
    <source>
        <dbReference type="EMBL" id="TNN36802.1"/>
    </source>
</evidence>
<dbReference type="Proteomes" id="UP000314294">
    <property type="component" value="Unassembled WGS sequence"/>
</dbReference>
<sequence length="98" mass="10389">MNIKHLARHDGCQALTEAGICEANTGGASAPGGRLVSHHDTEECENKMLCPRAAGSSRIAGCSGEIWLQAATTLCDAMTAEHSEGHQGGRLQMRYQSH</sequence>
<dbReference type="AlphaFoldDB" id="A0A4Z2F908"/>
<accession>A0A4Z2F908</accession>
<protein>
    <submittedName>
        <fullName evidence="1">Uncharacterized protein</fullName>
    </submittedName>
</protein>